<dbReference type="InterPro" id="IPR018376">
    <property type="entry name" value="Enoyl-CoA_hyd/isom_CS"/>
</dbReference>
<dbReference type="EMBL" id="JAPMIV010000037">
    <property type="protein sequence ID" value="MDV6375834.1"/>
    <property type="molecule type" value="Genomic_DNA"/>
</dbReference>
<evidence type="ECO:0000256" key="2">
    <source>
        <dbReference type="RuleBase" id="RU003707"/>
    </source>
</evidence>
<sequence length="246" mass="26053">MTYQTVTLSRSGDVATLTLSAKMGSMGPDFWREMPQVLAELGDARVLILRGDRIFSAGLDVKTNAGQIGPVLGDPAGFKAVVDEMHAATEGLAALPIPVIAAVHGWCIGAGLELISGADIRICSSDARFSLPEVKLGIAADLGGLQRLPHLIGRGRTAHLALTGDPIDAETAEIWGLVTEVMDTPEDLFERANNMALHLASLSPKALEGTKRALTDDLPHAESLANAVEWNAHHMTLEGLQNALKK</sequence>
<comment type="caution">
    <text evidence="3">The sequence shown here is derived from an EMBL/GenBank/DDBJ whole genome shotgun (WGS) entry which is preliminary data.</text>
</comment>
<name>A0ABU4DTR9_9DEIO</name>
<dbReference type="SUPFAM" id="SSF52096">
    <property type="entry name" value="ClpP/crotonase"/>
    <property type="match status" value="1"/>
</dbReference>
<evidence type="ECO:0000313" key="4">
    <source>
        <dbReference type="Proteomes" id="UP001276150"/>
    </source>
</evidence>
<keyword evidence="4" id="KW-1185">Reference proteome</keyword>
<dbReference type="PANTHER" id="PTHR43149:SF1">
    <property type="entry name" value="DELTA(3,5)-DELTA(2,4)-DIENOYL-COA ISOMERASE, MITOCHONDRIAL"/>
    <property type="match status" value="1"/>
</dbReference>
<evidence type="ECO:0000313" key="3">
    <source>
        <dbReference type="EMBL" id="MDV6375834.1"/>
    </source>
</evidence>
<dbReference type="InterPro" id="IPR029045">
    <property type="entry name" value="ClpP/crotonase-like_dom_sf"/>
</dbReference>
<dbReference type="Pfam" id="PF00378">
    <property type="entry name" value="ECH_1"/>
    <property type="match status" value="1"/>
</dbReference>
<dbReference type="PANTHER" id="PTHR43149">
    <property type="entry name" value="ENOYL-COA HYDRATASE"/>
    <property type="match status" value="1"/>
</dbReference>
<dbReference type="InterPro" id="IPR001753">
    <property type="entry name" value="Enoyl-CoA_hydra/iso"/>
</dbReference>
<reference evidence="3 4" key="1">
    <citation type="submission" date="2022-11" db="EMBL/GenBank/DDBJ databases">
        <title>Deinococcus ZS9-10, Low Temperature and Draught-tolerating, UV-resistant Bacteria from Continental Antarctica.</title>
        <authorList>
            <person name="Cheng L."/>
        </authorList>
    </citation>
    <scope>NUCLEOTIDE SEQUENCE [LARGE SCALE GENOMIC DNA]</scope>
    <source>
        <strain evidence="3 4">ZS9-10</strain>
    </source>
</reference>
<dbReference type="PROSITE" id="PS00166">
    <property type="entry name" value="ENOYL_COA_HYDRATASE"/>
    <property type="match status" value="1"/>
</dbReference>
<proteinExistence type="inferred from homology"/>
<evidence type="ECO:0000256" key="1">
    <source>
        <dbReference type="ARBA" id="ARBA00005254"/>
    </source>
</evidence>
<dbReference type="CDD" id="cd06558">
    <property type="entry name" value="crotonase-like"/>
    <property type="match status" value="1"/>
</dbReference>
<dbReference type="InterPro" id="IPR045002">
    <property type="entry name" value="Ech1-like"/>
</dbReference>
<accession>A0ABU4DTR9</accession>
<dbReference type="RefSeq" id="WP_317641184.1">
    <property type="nucleotide sequence ID" value="NZ_JAPMIV010000037.1"/>
</dbReference>
<protein>
    <submittedName>
        <fullName evidence="3">Enoyl-CoA hydratase-related protein</fullName>
    </submittedName>
</protein>
<dbReference type="Gene3D" id="3.90.226.10">
    <property type="entry name" value="2-enoyl-CoA Hydratase, Chain A, domain 1"/>
    <property type="match status" value="1"/>
</dbReference>
<gene>
    <name evidence="3" type="ORF">ORD21_14645</name>
</gene>
<dbReference type="Proteomes" id="UP001276150">
    <property type="component" value="Unassembled WGS sequence"/>
</dbReference>
<organism evidence="3 4">
    <name type="scientific">Deinococcus arenicola</name>
    <dbReference type="NCBI Taxonomy" id="2994950"/>
    <lineage>
        <taxon>Bacteria</taxon>
        <taxon>Thermotogati</taxon>
        <taxon>Deinococcota</taxon>
        <taxon>Deinococci</taxon>
        <taxon>Deinococcales</taxon>
        <taxon>Deinococcaceae</taxon>
        <taxon>Deinococcus</taxon>
    </lineage>
</organism>
<comment type="similarity">
    <text evidence="1 2">Belongs to the enoyl-CoA hydratase/isomerase family.</text>
</comment>